<evidence type="ECO:0000256" key="6">
    <source>
        <dbReference type="SAM" id="Phobius"/>
    </source>
</evidence>
<feature type="transmembrane region" description="Helical" evidence="6">
    <location>
        <begin position="164"/>
        <end position="184"/>
    </location>
</feature>
<evidence type="ECO:0008006" key="10">
    <source>
        <dbReference type="Google" id="ProtNLM"/>
    </source>
</evidence>
<dbReference type="PANTHER" id="PTHR23128:SF144">
    <property type="entry name" value="SERPENTINE RECEPTOR, CLASS E (EPSILON)-RELATED"/>
    <property type="match status" value="1"/>
</dbReference>
<dbReference type="PANTHER" id="PTHR23128">
    <property type="entry name" value="SERPENTINE RECEPTOR, CLASS E (EPSILON)-RELATED"/>
    <property type="match status" value="1"/>
</dbReference>
<dbReference type="EnsemblMetazoa" id="CJA05239.1">
    <property type="protein sequence ID" value="CJA05239.1"/>
    <property type="gene ID" value="WBGene00124443"/>
</dbReference>
<evidence type="ECO:0000256" key="5">
    <source>
        <dbReference type="ARBA" id="ARBA00023136"/>
    </source>
</evidence>
<keyword evidence="4 6" id="KW-1133">Transmembrane helix</keyword>
<evidence type="ECO:0000256" key="1">
    <source>
        <dbReference type="ARBA" id="ARBA00004141"/>
    </source>
</evidence>
<comment type="subcellular location">
    <subcellularLocation>
        <location evidence="1">Membrane</location>
        <topology evidence="1">Multi-pass membrane protein</topology>
    </subcellularLocation>
</comment>
<dbReference type="GO" id="GO:0007606">
    <property type="term" value="P:sensory perception of chemical stimulus"/>
    <property type="evidence" value="ECO:0007669"/>
    <property type="project" value="InterPro"/>
</dbReference>
<feature type="chain" id="PRO_5035722861" description="G-protein coupled receptors family 1 profile domain-containing protein" evidence="7">
    <location>
        <begin position="19"/>
        <end position="204"/>
    </location>
</feature>
<evidence type="ECO:0000256" key="4">
    <source>
        <dbReference type="ARBA" id="ARBA00022989"/>
    </source>
</evidence>
<feature type="transmembrane region" description="Helical" evidence="6">
    <location>
        <begin position="73"/>
        <end position="93"/>
    </location>
</feature>
<evidence type="ECO:0000256" key="2">
    <source>
        <dbReference type="ARBA" id="ARBA00006803"/>
    </source>
</evidence>
<protein>
    <recommendedName>
        <fullName evidence="10">G-protein coupled receptors family 1 profile domain-containing protein</fullName>
    </recommendedName>
</protein>
<sequence>MNILMAWFLFQWFEAIVAKLVILPYQMGLIVIGVERKKTFYSWWSEDAESIVNVEDKDEMWPLDYESVPRRHIPLILILLTNSITIPYAYLLINNHISFTFASGQCFVNSAMVFFGYLLLWRVNVEMRNRLVSKRLGNKKDKYSLAKKFQIEENIRSLVVAKRLVIAAVIYLAVSLGMLFYFVFGSRQSFHTLFAYILDNIIFS</sequence>
<feature type="transmembrane region" description="Helical" evidence="6">
    <location>
        <begin position="12"/>
        <end position="34"/>
    </location>
</feature>
<evidence type="ECO:0000313" key="8">
    <source>
        <dbReference type="EnsemblMetazoa" id="CJA05239.1"/>
    </source>
</evidence>
<keyword evidence="9" id="KW-1185">Reference proteome</keyword>
<proteinExistence type="inferred from homology"/>
<evidence type="ECO:0000313" key="9">
    <source>
        <dbReference type="Proteomes" id="UP000005237"/>
    </source>
</evidence>
<keyword evidence="7" id="KW-0732">Signal</keyword>
<evidence type="ECO:0000256" key="3">
    <source>
        <dbReference type="ARBA" id="ARBA00022692"/>
    </source>
</evidence>
<dbReference type="Pfam" id="PF03125">
    <property type="entry name" value="Sre"/>
    <property type="match status" value="2"/>
</dbReference>
<name>A0A8R1DLK8_CAEJA</name>
<organism evidence="8 9">
    <name type="scientific">Caenorhabditis japonica</name>
    <dbReference type="NCBI Taxonomy" id="281687"/>
    <lineage>
        <taxon>Eukaryota</taxon>
        <taxon>Metazoa</taxon>
        <taxon>Ecdysozoa</taxon>
        <taxon>Nematoda</taxon>
        <taxon>Chromadorea</taxon>
        <taxon>Rhabditida</taxon>
        <taxon>Rhabditina</taxon>
        <taxon>Rhabditomorpha</taxon>
        <taxon>Rhabditoidea</taxon>
        <taxon>Rhabditidae</taxon>
        <taxon>Peloderinae</taxon>
        <taxon>Caenorhabditis</taxon>
    </lineage>
</organism>
<dbReference type="GO" id="GO:0016020">
    <property type="term" value="C:membrane"/>
    <property type="evidence" value="ECO:0007669"/>
    <property type="project" value="UniProtKB-SubCell"/>
</dbReference>
<keyword evidence="3 6" id="KW-0812">Transmembrane</keyword>
<evidence type="ECO:0000256" key="7">
    <source>
        <dbReference type="SAM" id="SignalP"/>
    </source>
</evidence>
<dbReference type="InterPro" id="IPR004151">
    <property type="entry name" value="7TM_GPCR_serpentine_rcpt_Sre"/>
</dbReference>
<feature type="signal peptide" evidence="7">
    <location>
        <begin position="1"/>
        <end position="18"/>
    </location>
</feature>
<comment type="similarity">
    <text evidence="2">Belongs to the nematode receptor-like protein sre family.</text>
</comment>
<accession>A0A8R1DLK8</accession>
<reference evidence="9" key="1">
    <citation type="submission" date="2010-08" db="EMBL/GenBank/DDBJ databases">
        <authorList>
            <consortium name="Caenorhabditis japonica Sequencing Consortium"/>
            <person name="Wilson R.K."/>
        </authorList>
    </citation>
    <scope>NUCLEOTIDE SEQUENCE [LARGE SCALE GENOMIC DNA]</scope>
    <source>
        <strain evidence="9">DF5081</strain>
    </source>
</reference>
<dbReference type="AlphaFoldDB" id="A0A8R1DLK8"/>
<keyword evidence="5 6" id="KW-0472">Membrane</keyword>
<dbReference type="Proteomes" id="UP000005237">
    <property type="component" value="Unassembled WGS sequence"/>
</dbReference>
<reference evidence="8" key="2">
    <citation type="submission" date="2022-06" db="UniProtKB">
        <authorList>
            <consortium name="EnsemblMetazoa"/>
        </authorList>
    </citation>
    <scope>IDENTIFICATION</scope>
    <source>
        <strain evidence="8">DF5081</strain>
    </source>
</reference>
<feature type="transmembrane region" description="Helical" evidence="6">
    <location>
        <begin position="99"/>
        <end position="120"/>
    </location>
</feature>